<proteinExistence type="predicted"/>
<keyword evidence="2" id="KW-0472">Membrane</keyword>
<comment type="caution">
    <text evidence="3">The sequence shown here is derived from an EMBL/GenBank/DDBJ whole genome shotgun (WGS) entry which is preliminary data.</text>
</comment>
<accession>A0A8S9GC04</accession>
<evidence type="ECO:0000313" key="4">
    <source>
        <dbReference type="Proteomes" id="UP000712281"/>
    </source>
</evidence>
<organism evidence="3 4">
    <name type="scientific">Brassica cretica</name>
    <name type="common">Mustard</name>
    <dbReference type="NCBI Taxonomy" id="69181"/>
    <lineage>
        <taxon>Eukaryota</taxon>
        <taxon>Viridiplantae</taxon>
        <taxon>Streptophyta</taxon>
        <taxon>Embryophyta</taxon>
        <taxon>Tracheophyta</taxon>
        <taxon>Spermatophyta</taxon>
        <taxon>Magnoliopsida</taxon>
        <taxon>eudicotyledons</taxon>
        <taxon>Gunneridae</taxon>
        <taxon>Pentapetalae</taxon>
        <taxon>rosids</taxon>
        <taxon>malvids</taxon>
        <taxon>Brassicales</taxon>
        <taxon>Brassicaceae</taxon>
        <taxon>Brassiceae</taxon>
        <taxon>Brassica</taxon>
    </lineage>
</organism>
<dbReference type="Proteomes" id="UP000712281">
    <property type="component" value="Unassembled WGS sequence"/>
</dbReference>
<evidence type="ECO:0000256" key="1">
    <source>
        <dbReference type="SAM" id="MobiDB-lite"/>
    </source>
</evidence>
<evidence type="ECO:0000313" key="3">
    <source>
        <dbReference type="EMBL" id="KAF2542067.1"/>
    </source>
</evidence>
<keyword evidence="2" id="KW-1133">Transmembrane helix</keyword>
<sequence length="387" mass="43886">SLEHSNGRVTESLRIELRHERRVLGFIPTGGDCPDWEAKQTDGNSYLTVTGFVNCRAVIRQLQRQLLSSFRTVMGWLPEQLWNCREVNEKLPKAVMDGRTGSDTEHRERKKLMEMEIAGKDRSGSDPTVLELSDGVFVQGTVRERDRRFNLSRSVICLLGSYQHPAKVILQSRTYQVVSEPLWMFGLLKKSKPQQDDGLVICRLRRNIEFQGATTQKPPPQPSLSLDKKRNLQNETVSESISGWENMVDYYLSGESGHELLSEIAESSQSSHNPQVRSEEDFYADILLDDIVKLDDPADSGNTLIDVPRLQSESTTTRVLPLPSMVDKQMQSLLQKLPLQNDIGEENNISMSSCFIGIYSIKSINRARWDAVAWVLVMIAVLVFYLV</sequence>
<evidence type="ECO:0000256" key="2">
    <source>
        <dbReference type="SAM" id="Phobius"/>
    </source>
</evidence>
<feature type="region of interest" description="Disordered" evidence="1">
    <location>
        <begin position="211"/>
        <end position="232"/>
    </location>
</feature>
<name>A0A8S9GC04_BRACR</name>
<dbReference type="EMBL" id="QGKW02002005">
    <property type="protein sequence ID" value="KAF2542067.1"/>
    <property type="molecule type" value="Genomic_DNA"/>
</dbReference>
<protein>
    <submittedName>
        <fullName evidence="3">Uncharacterized protein</fullName>
    </submittedName>
</protein>
<keyword evidence="2" id="KW-0812">Transmembrane</keyword>
<feature type="non-terminal residue" evidence="3">
    <location>
        <position position="1"/>
    </location>
</feature>
<feature type="transmembrane region" description="Helical" evidence="2">
    <location>
        <begin position="369"/>
        <end position="386"/>
    </location>
</feature>
<dbReference type="AlphaFoldDB" id="A0A8S9GC04"/>
<gene>
    <name evidence="3" type="ORF">F2Q68_00030843</name>
</gene>
<reference evidence="3" key="1">
    <citation type="submission" date="2019-12" db="EMBL/GenBank/DDBJ databases">
        <title>Genome sequencing and annotation of Brassica cretica.</title>
        <authorList>
            <person name="Studholme D.J."/>
            <person name="Sarris P.F."/>
        </authorList>
    </citation>
    <scope>NUCLEOTIDE SEQUENCE</scope>
    <source>
        <strain evidence="3">PFS-001/15</strain>
        <tissue evidence="3">Leaf</tissue>
    </source>
</reference>